<dbReference type="InterPro" id="IPR006311">
    <property type="entry name" value="TAT_signal"/>
</dbReference>
<feature type="domain" description="Luciferase-like" evidence="3">
    <location>
        <begin position="60"/>
        <end position="279"/>
    </location>
</feature>
<evidence type="ECO:0000256" key="2">
    <source>
        <dbReference type="SAM" id="SignalP"/>
    </source>
</evidence>
<feature type="chain" id="PRO_5020636454" evidence="2">
    <location>
        <begin position="43"/>
        <end position="377"/>
    </location>
</feature>
<accession>A0A4Q7NPC5</accession>
<proteinExistence type="predicted"/>
<dbReference type="SUPFAM" id="SSF51679">
    <property type="entry name" value="Bacterial luciferase-like"/>
    <property type="match status" value="1"/>
</dbReference>
<dbReference type="InterPro" id="IPR050564">
    <property type="entry name" value="F420-G6PD/mer"/>
</dbReference>
<dbReference type="Pfam" id="PF00296">
    <property type="entry name" value="Bac_luciferase"/>
    <property type="match status" value="1"/>
</dbReference>
<dbReference type="OrthoDB" id="180193at2"/>
<evidence type="ECO:0000313" key="5">
    <source>
        <dbReference type="Proteomes" id="UP000293638"/>
    </source>
</evidence>
<protein>
    <submittedName>
        <fullName evidence="4">TAT-translocated FGD2 family F420-dependent dehydrogenase</fullName>
    </submittedName>
</protein>
<name>A0A4Q7NPC5_9ACTN</name>
<dbReference type="RefSeq" id="WP_130493305.1">
    <property type="nucleotide sequence ID" value="NZ_SGXD01000003.1"/>
</dbReference>
<dbReference type="EMBL" id="SGXD01000003">
    <property type="protein sequence ID" value="RZS87135.1"/>
    <property type="molecule type" value="Genomic_DNA"/>
</dbReference>
<dbReference type="PANTHER" id="PTHR43244">
    <property type="match status" value="1"/>
</dbReference>
<evidence type="ECO:0000256" key="1">
    <source>
        <dbReference type="ARBA" id="ARBA00023002"/>
    </source>
</evidence>
<evidence type="ECO:0000259" key="3">
    <source>
        <dbReference type="Pfam" id="PF00296"/>
    </source>
</evidence>
<dbReference type="AlphaFoldDB" id="A0A4Q7NPC5"/>
<dbReference type="InterPro" id="IPR036661">
    <property type="entry name" value="Luciferase-like_sf"/>
</dbReference>
<dbReference type="Proteomes" id="UP000293638">
    <property type="component" value="Unassembled WGS sequence"/>
</dbReference>
<dbReference type="CDD" id="cd01097">
    <property type="entry name" value="Tetrahydromethanopterin_reductase"/>
    <property type="match status" value="1"/>
</dbReference>
<dbReference type="Gene3D" id="3.20.20.30">
    <property type="entry name" value="Luciferase-like domain"/>
    <property type="match status" value="1"/>
</dbReference>
<reference evidence="4 5" key="1">
    <citation type="submission" date="2019-02" db="EMBL/GenBank/DDBJ databases">
        <title>Genomic Encyclopedia of Type Strains, Phase IV (KMG-IV): sequencing the most valuable type-strain genomes for metagenomic binning, comparative biology and taxonomic classification.</title>
        <authorList>
            <person name="Goeker M."/>
        </authorList>
    </citation>
    <scope>NUCLEOTIDE SEQUENCE [LARGE SCALE GENOMIC DNA]</scope>
    <source>
        <strain evidence="4 5">DSM 45622</strain>
    </source>
</reference>
<dbReference type="GO" id="GO:0016705">
    <property type="term" value="F:oxidoreductase activity, acting on paired donors, with incorporation or reduction of molecular oxygen"/>
    <property type="evidence" value="ECO:0007669"/>
    <property type="project" value="InterPro"/>
</dbReference>
<dbReference type="PROSITE" id="PS51318">
    <property type="entry name" value="TAT"/>
    <property type="match status" value="1"/>
</dbReference>
<gene>
    <name evidence="4" type="ORF">EV189_2558</name>
</gene>
<keyword evidence="5" id="KW-1185">Reference proteome</keyword>
<feature type="signal peptide" evidence="2">
    <location>
        <begin position="1"/>
        <end position="42"/>
    </location>
</feature>
<dbReference type="PANTHER" id="PTHR43244:SF1">
    <property type="entry name" value="5,10-METHYLENETETRAHYDROMETHANOPTERIN REDUCTASE"/>
    <property type="match status" value="1"/>
</dbReference>
<sequence length="377" mass="40621">MPPTPAAAPSPAAPSPTVSRRALLAGLAAVSAVAAAPATAYAAPPKAPAGKKPVGFVLSHEQFRTQSLVAWSTQAEAAGFGYLWTSDHIQPWEDVQGHAMHPWITQALLSQSTRTATFGTGVTCPIYRHHPSEVAQAWASLGILAPGRVFLGVGAGEALNERAATGQFGPYAERAARLVEAVQLIRELWKGQRTTFTGQYYSVDQFQLYDVPTKPVPILMAASGPNSAYNAGRYGDGWIGSAKDQMDPALQAAFQKGAQDSGRDPATLLRYAELFVSTTTLPTPLHYAAERWRFTYDSWNPTLLYDPNPLSIQHKAERMFSMAQVTSTWPKGASAQVHVDAVQGLLDMGVLPFVHSGERDQPAVIDFYGEHVLPKIS</sequence>
<keyword evidence="2" id="KW-0732">Signal</keyword>
<evidence type="ECO:0000313" key="4">
    <source>
        <dbReference type="EMBL" id="RZS87135.1"/>
    </source>
</evidence>
<dbReference type="InterPro" id="IPR011251">
    <property type="entry name" value="Luciferase-like_dom"/>
</dbReference>
<organism evidence="4 5">
    <name type="scientific">Motilibacter rhizosphaerae</name>
    <dbReference type="NCBI Taxonomy" id="598652"/>
    <lineage>
        <taxon>Bacteria</taxon>
        <taxon>Bacillati</taxon>
        <taxon>Actinomycetota</taxon>
        <taxon>Actinomycetes</taxon>
        <taxon>Motilibacterales</taxon>
        <taxon>Motilibacteraceae</taxon>
        <taxon>Motilibacter</taxon>
    </lineage>
</organism>
<keyword evidence="1" id="KW-0560">Oxidoreductase</keyword>
<comment type="caution">
    <text evidence="4">The sequence shown here is derived from an EMBL/GenBank/DDBJ whole genome shotgun (WGS) entry which is preliminary data.</text>
</comment>